<dbReference type="GO" id="GO:0031028">
    <property type="term" value="P:septation initiation signaling"/>
    <property type="evidence" value="ECO:0007669"/>
    <property type="project" value="TreeGrafter"/>
</dbReference>
<dbReference type="PROSITE" id="PS51450">
    <property type="entry name" value="LRR"/>
    <property type="match status" value="3"/>
</dbReference>
<dbReference type="GO" id="GO:0061499">
    <property type="term" value="C:outer plaque of mitotic spindle pole body"/>
    <property type="evidence" value="ECO:0007669"/>
    <property type="project" value="TreeGrafter"/>
</dbReference>
<feature type="compositionally biased region" description="Low complexity" evidence="3">
    <location>
        <begin position="64"/>
        <end position="77"/>
    </location>
</feature>
<evidence type="ECO:0000256" key="1">
    <source>
        <dbReference type="ARBA" id="ARBA00022614"/>
    </source>
</evidence>
<feature type="compositionally biased region" description="Low complexity" evidence="3">
    <location>
        <begin position="184"/>
        <end position="195"/>
    </location>
</feature>
<reference evidence="5" key="1">
    <citation type="journal article" date="2011" name="Proc. Natl. Acad. Sci. U.S.A.">
        <title>Obligate biotrophy features unraveled by the genomic analysis of rust fungi.</title>
        <authorList>
            <person name="Duplessis S."/>
            <person name="Cuomo C.A."/>
            <person name="Lin Y.-C."/>
            <person name="Aerts A."/>
            <person name="Tisserant E."/>
            <person name="Veneault-Fourrey C."/>
            <person name="Joly D.L."/>
            <person name="Hacquard S."/>
            <person name="Amselem J."/>
            <person name="Cantarel B.L."/>
            <person name="Chiu R."/>
            <person name="Coutinho P.M."/>
            <person name="Feau N."/>
            <person name="Field M."/>
            <person name="Frey P."/>
            <person name="Gelhaye E."/>
            <person name="Goldberg J."/>
            <person name="Grabherr M.G."/>
            <person name="Kodira C.D."/>
            <person name="Kohler A."/>
            <person name="Kuees U."/>
            <person name="Lindquist E.A."/>
            <person name="Lucas S.M."/>
            <person name="Mago R."/>
            <person name="Mauceli E."/>
            <person name="Morin E."/>
            <person name="Murat C."/>
            <person name="Pangilinan J.L."/>
            <person name="Park R."/>
            <person name="Pearson M."/>
            <person name="Quesneville H."/>
            <person name="Rouhier N."/>
            <person name="Sakthikumar S."/>
            <person name="Salamov A.A."/>
            <person name="Schmutz J."/>
            <person name="Selles B."/>
            <person name="Shapiro H."/>
            <person name="Tanguay P."/>
            <person name="Tuskan G.A."/>
            <person name="Henrissat B."/>
            <person name="Van de Peer Y."/>
            <person name="Rouze P."/>
            <person name="Ellis J.G."/>
            <person name="Dodds P.N."/>
            <person name="Schein J.E."/>
            <person name="Zhong S."/>
            <person name="Hamelin R.C."/>
            <person name="Grigoriev I.V."/>
            <person name="Szabo L.J."/>
            <person name="Martin F."/>
        </authorList>
    </citation>
    <scope>NUCLEOTIDE SEQUENCE [LARGE SCALE GENOMIC DNA]</scope>
    <source>
        <strain evidence="5">98AG31 / pathotype 3-4-7</strain>
    </source>
</reference>
<dbReference type="RefSeq" id="XP_007407389.1">
    <property type="nucleotide sequence ID" value="XM_007407327.1"/>
</dbReference>
<feature type="compositionally biased region" description="Acidic residues" evidence="3">
    <location>
        <begin position="492"/>
        <end position="504"/>
    </location>
</feature>
<feature type="compositionally biased region" description="Basic and acidic residues" evidence="3">
    <location>
        <begin position="768"/>
        <end position="780"/>
    </location>
</feature>
<keyword evidence="1" id="KW-0433">Leucine-rich repeat</keyword>
<feature type="region of interest" description="Disordered" evidence="3">
    <location>
        <begin position="987"/>
        <end position="1010"/>
    </location>
</feature>
<dbReference type="OrthoDB" id="7451790at2759"/>
<feature type="compositionally biased region" description="Polar residues" evidence="3">
    <location>
        <begin position="586"/>
        <end position="599"/>
    </location>
</feature>
<feature type="region of interest" description="Disordered" evidence="3">
    <location>
        <begin position="557"/>
        <end position="599"/>
    </location>
</feature>
<feature type="compositionally biased region" description="Basic and acidic residues" evidence="3">
    <location>
        <begin position="569"/>
        <end position="585"/>
    </location>
</feature>
<dbReference type="InterPro" id="IPR001611">
    <property type="entry name" value="Leu-rich_rpt"/>
</dbReference>
<evidence type="ECO:0000256" key="3">
    <source>
        <dbReference type="SAM" id="MobiDB-lite"/>
    </source>
</evidence>
<dbReference type="GeneID" id="18932900"/>
<feature type="region of interest" description="Disordered" evidence="3">
    <location>
        <begin position="246"/>
        <end position="279"/>
    </location>
</feature>
<dbReference type="SUPFAM" id="SSF52058">
    <property type="entry name" value="L domain-like"/>
    <property type="match status" value="1"/>
</dbReference>
<feature type="compositionally biased region" description="Polar residues" evidence="3">
    <location>
        <begin position="482"/>
        <end position="491"/>
    </location>
</feature>
<evidence type="ECO:0000313" key="4">
    <source>
        <dbReference type="EMBL" id="EGG09029.1"/>
    </source>
</evidence>
<dbReference type="GO" id="GO:0035591">
    <property type="term" value="F:signaling adaptor activity"/>
    <property type="evidence" value="ECO:0007669"/>
    <property type="project" value="TreeGrafter"/>
</dbReference>
<dbReference type="SUPFAM" id="SSF52047">
    <property type="entry name" value="RNI-like"/>
    <property type="match status" value="1"/>
</dbReference>
<feature type="compositionally biased region" description="Low complexity" evidence="3">
    <location>
        <begin position="164"/>
        <end position="177"/>
    </location>
</feature>
<dbReference type="SMART" id="SM00369">
    <property type="entry name" value="LRR_TYP"/>
    <property type="match status" value="6"/>
</dbReference>
<dbReference type="PANTHER" id="PTHR47566">
    <property type="match status" value="1"/>
</dbReference>
<dbReference type="Proteomes" id="UP000001072">
    <property type="component" value="Unassembled WGS sequence"/>
</dbReference>
<dbReference type="eggNOG" id="KOG0531">
    <property type="taxonomic scope" value="Eukaryota"/>
</dbReference>
<dbReference type="KEGG" id="mlr:MELLADRAFT_77162"/>
<feature type="region of interest" description="Disordered" evidence="3">
    <location>
        <begin position="114"/>
        <end position="202"/>
    </location>
</feature>
<feature type="compositionally biased region" description="Polar residues" evidence="3">
    <location>
        <begin position="866"/>
        <end position="876"/>
    </location>
</feature>
<feature type="region of interest" description="Disordered" evidence="3">
    <location>
        <begin position="62"/>
        <end position="101"/>
    </location>
</feature>
<feature type="region of interest" description="Disordered" evidence="3">
    <location>
        <begin position="866"/>
        <end position="891"/>
    </location>
</feature>
<dbReference type="InParanoid" id="F4RE45"/>
<feature type="compositionally biased region" description="Acidic residues" evidence="3">
    <location>
        <begin position="781"/>
        <end position="792"/>
    </location>
</feature>
<dbReference type="InterPro" id="IPR003591">
    <property type="entry name" value="Leu-rich_rpt_typical-subtyp"/>
</dbReference>
<dbReference type="Gene3D" id="3.80.10.10">
    <property type="entry name" value="Ribonuclease Inhibitor"/>
    <property type="match status" value="2"/>
</dbReference>
<sequence>MFPLVNRESPDSFPDPHHPPRIQINHHRVAEDADLASCKLAKETFQFAVPRSNTSWKSLRHFSASDVSSEESSGRSSIVEREEPPAAEFFEPAAQHQYYRRPTRLGDIEVIEEVSEEPSLQSDSGREYASGSLPSSTHPPSIPFAHPTPLLRHPTNGRMEQPDSSSSQSDSCETSNSIRPPPSSSAQSQRQTSQPTPDPQDHEQRIFHFTYDTFARKHLSRLVEEIDGFSSGSLLHDGSPKIHALIGSPGEVPSSNVSRSSRGLAHSTPPTTSLYAGRTPFRPLQLPTYSQRVREEAAWHASFLEPNAYAAESLCGPGHHFLDADNDDEKSTSFDRQAQFAATAPARSSKRIRLLSSLPSSTHLHVAPSLNTSRLKDSVIIASERKTKRHLPTDVHNPTMGMPSVTDAEQQPATRDRLAEARALMDRIRAKNILPPPVTTTQKSDHVDSSSSLADDSQSHHQFETPMNSRPRNPTPHAASSIPRQWISSPESQEDWAGDIEENETQSCEQAGEGIEDLVGKSQDDQVSDSIVEHDDERLIAEEDEDFAWTIVSDTSAKGMKDPAQIHPKQVEERDEADSIHDECSSTRIRSCGSSTSESFVQQSPSLDAVHERLASTAAASLRQALLDSAHPASRPSAGVHQSRRSPLGSGRSVASFAAPGSATRRHFATQPIPCHELVTDAKVGMNIGKSAHMLSSLRARPVGSFDRHTSGTGSTYTLSSTTTNTNQAHKPILMTIGPADVEDLLQQERVGGMIFDATQKRWRRCGVEKQPVEGKRSEDVGSEAEEEEEDVFKDIESLNSRGLTDDQVSRRQEEDEADGRCKEDNHQREPTTTDGGMFDAAVQHNEPRTACSNFKVAQHLPFVDNHSTPATTTRPKSALKSRLGATRAPSPIPNEEVVIEHSTRPNRSVSFQDGRKNGKIIGLVDQPRLVHDPDGTTDQDAFKSIATTADEISTRTRRIGAALDELIGVGGMKPGDTSMISLGSTTKKVRPKNGQRKVSSGSSGGGGQAERTFLTDCSFGMSREKLLKLITDIEPYEPMWDQLKVVDLSGKRIESVVKLDEFLPKLDQVDLLSLLVYSHVRSSEHSNQLGFLTGLPGTIRMLLVNENRLTDLVSFGHLLNLERLDLSKNGLTSLEQISGLKHLRELKVDDNEIVSLEGLAALDGLTKLSVKGNKLKNVHLEGFAWPRLEVLNLSRNQIREISGLEGLHSMYSLNLDHNDLYTLSAPQQSMLGLRVLRISDNHIESVDISAFTNLRTIYVDHNDLIEIKGAERLRKLENLSARDQHGGELSLPMKQFRDVKRLYLGGNPIPSAFPSQRFYNLVYLELAMCQCKTLPSDLAKVMPNVRSVNLNYNFLTDLDALVGLTRLQKLTVVGSRLKEFGRRLIKVLESLPELELLDLRTNPFCSSFYAPLLAELGTNKSPHLNQYEIIASSANSSTPCMPKSQQWNSMDERFRKALPNEYYLKRTTYRALVIGTNLKLKVLDGLYIDEPERKKMGKFLRGLGRKIESSNHNHPKKVENNESQIQGIEKVEEKSCVGFSSLIASANARD</sequence>
<dbReference type="EMBL" id="GL883098">
    <property type="protein sequence ID" value="EGG09029.1"/>
    <property type="molecule type" value="Genomic_DNA"/>
</dbReference>
<dbReference type="VEuPathDB" id="FungiDB:MELLADRAFT_77162"/>
<feature type="region of interest" description="Disordered" evidence="3">
    <location>
        <begin position="768"/>
        <end position="836"/>
    </location>
</feature>
<feature type="region of interest" description="Disordered" evidence="3">
    <location>
        <begin position="1"/>
        <end position="22"/>
    </location>
</feature>
<organism evidence="5">
    <name type="scientific">Melampsora larici-populina (strain 98AG31 / pathotype 3-4-7)</name>
    <name type="common">Poplar leaf rust fungus</name>
    <dbReference type="NCBI Taxonomy" id="747676"/>
    <lineage>
        <taxon>Eukaryota</taxon>
        <taxon>Fungi</taxon>
        <taxon>Dikarya</taxon>
        <taxon>Basidiomycota</taxon>
        <taxon>Pucciniomycotina</taxon>
        <taxon>Pucciniomycetes</taxon>
        <taxon>Pucciniales</taxon>
        <taxon>Melampsoraceae</taxon>
        <taxon>Melampsora</taxon>
    </lineage>
</organism>
<evidence type="ECO:0000256" key="2">
    <source>
        <dbReference type="ARBA" id="ARBA00022737"/>
    </source>
</evidence>
<dbReference type="InterPro" id="IPR032675">
    <property type="entry name" value="LRR_dom_sf"/>
</dbReference>
<gene>
    <name evidence="4" type="ORF">MELLADRAFT_77162</name>
</gene>
<dbReference type="STRING" id="747676.F4RE45"/>
<name>F4RE45_MELLP</name>
<feature type="region of interest" description="Disordered" evidence="3">
    <location>
        <begin position="383"/>
        <end position="416"/>
    </location>
</feature>
<accession>F4RE45</accession>
<dbReference type="GO" id="GO:1902412">
    <property type="term" value="P:regulation of mitotic cytokinesis"/>
    <property type="evidence" value="ECO:0007669"/>
    <property type="project" value="TreeGrafter"/>
</dbReference>
<dbReference type="SMART" id="SM00365">
    <property type="entry name" value="LRR_SD22"/>
    <property type="match status" value="5"/>
</dbReference>
<keyword evidence="2" id="KW-0677">Repeat</keyword>
<dbReference type="PANTHER" id="PTHR47566:SF1">
    <property type="entry name" value="PROTEIN NUD1"/>
    <property type="match status" value="1"/>
</dbReference>
<dbReference type="Pfam" id="PF13855">
    <property type="entry name" value="LRR_8"/>
    <property type="match status" value="1"/>
</dbReference>
<evidence type="ECO:0000313" key="5">
    <source>
        <dbReference type="Proteomes" id="UP000001072"/>
    </source>
</evidence>
<proteinExistence type="predicted"/>
<feature type="region of interest" description="Disordered" evidence="3">
    <location>
        <begin position="629"/>
        <end position="666"/>
    </location>
</feature>
<protein>
    <recommendedName>
        <fullName evidence="6">Septation initiation network scaffold protein cdc11</fullName>
    </recommendedName>
</protein>
<keyword evidence="5" id="KW-1185">Reference proteome</keyword>
<evidence type="ECO:0008006" key="6">
    <source>
        <dbReference type="Google" id="ProtNLM"/>
    </source>
</evidence>
<dbReference type="InterPro" id="IPR052574">
    <property type="entry name" value="CDIRP"/>
</dbReference>
<feature type="region of interest" description="Disordered" evidence="3">
    <location>
        <begin position="428"/>
        <end position="507"/>
    </location>
</feature>
<feature type="compositionally biased region" description="Basic and acidic residues" evidence="3">
    <location>
        <begin position="804"/>
        <end position="832"/>
    </location>
</feature>
<feature type="compositionally biased region" description="Basic and acidic residues" evidence="3">
    <location>
        <begin position="8"/>
        <end position="18"/>
    </location>
</feature>
<dbReference type="HOGENOM" id="CLU_246357_0_0_1"/>